<feature type="transmembrane region" description="Helical" evidence="7">
    <location>
        <begin position="177"/>
        <end position="200"/>
    </location>
</feature>
<comment type="caution">
    <text evidence="9">The sequence shown here is derived from an EMBL/GenBank/DDBJ whole genome shotgun (WGS) entry which is preliminary data.</text>
</comment>
<dbReference type="SUPFAM" id="SSF54631">
    <property type="entry name" value="CBS-domain pair"/>
    <property type="match status" value="1"/>
</dbReference>
<evidence type="ECO:0000313" key="9">
    <source>
        <dbReference type="EMBL" id="KAF4656272.1"/>
    </source>
</evidence>
<feature type="transmembrane region" description="Helical" evidence="7">
    <location>
        <begin position="305"/>
        <end position="322"/>
    </location>
</feature>
<evidence type="ECO:0000256" key="1">
    <source>
        <dbReference type="ARBA" id="ARBA00004141"/>
    </source>
</evidence>
<proteinExistence type="predicted"/>
<dbReference type="Pfam" id="PF01595">
    <property type="entry name" value="CNNM"/>
    <property type="match status" value="1"/>
</dbReference>
<dbReference type="EMBL" id="JABANN010000421">
    <property type="protein sequence ID" value="KAF4659673.1"/>
    <property type="molecule type" value="Genomic_DNA"/>
</dbReference>
<accession>A0A7J6LAQ6</accession>
<dbReference type="InterPro" id="IPR044751">
    <property type="entry name" value="Ion_transp-like_CBS"/>
</dbReference>
<dbReference type="PANTHER" id="PTHR12064:SF94">
    <property type="entry name" value="UNEXTENDED PROTEIN"/>
    <property type="match status" value="1"/>
</dbReference>
<dbReference type="Proteomes" id="UP000570595">
    <property type="component" value="Unassembled WGS sequence"/>
</dbReference>
<feature type="region of interest" description="Disordered" evidence="6">
    <location>
        <begin position="682"/>
        <end position="701"/>
    </location>
</feature>
<comment type="subcellular location">
    <subcellularLocation>
        <location evidence="1">Membrane</location>
        <topology evidence="1">Multi-pass membrane protein</topology>
    </subcellularLocation>
</comment>
<evidence type="ECO:0000256" key="7">
    <source>
        <dbReference type="SAM" id="Phobius"/>
    </source>
</evidence>
<keyword evidence="2 5" id="KW-0812">Transmembrane</keyword>
<reference evidence="11 12" key="1">
    <citation type="submission" date="2020-04" db="EMBL/GenBank/DDBJ databases">
        <title>Perkinsus olseni comparative genomics.</title>
        <authorList>
            <person name="Bogema D.R."/>
        </authorList>
    </citation>
    <scope>NUCLEOTIDE SEQUENCE [LARGE SCALE GENOMIC DNA]</scope>
    <source>
        <strain evidence="9">ATCC PRA-179</strain>
        <strain evidence="10">ATCC PRA-31</strain>
    </source>
</reference>
<evidence type="ECO:0000256" key="4">
    <source>
        <dbReference type="ARBA" id="ARBA00023136"/>
    </source>
</evidence>
<evidence type="ECO:0000256" key="6">
    <source>
        <dbReference type="SAM" id="MobiDB-lite"/>
    </source>
</evidence>
<dbReference type="GO" id="GO:0010960">
    <property type="term" value="P:magnesium ion homeostasis"/>
    <property type="evidence" value="ECO:0007669"/>
    <property type="project" value="InterPro"/>
</dbReference>
<evidence type="ECO:0000313" key="10">
    <source>
        <dbReference type="EMBL" id="KAF4659673.1"/>
    </source>
</evidence>
<feature type="transmembrane region" description="Helical" evidence="7">
    <location>
        <begin position="220"/>
        <end position="246"/>
    </location>
</feature>
<gene>
    <name evidence="9" type="primary">CNNM2_1</name>
    <name evidence="10" type="ORF">FOL46_006504</name>
    <name evidence="9" type="ORF">FOZ61_007053</name>
</gene>
<dbReference type="InterPro" id="IPR046342">
    <property type="entry name" value="CBS_dom_sf"/>
</dbReference>
<evidence type="ECO:0000256" key="3">
    <source>
        <dbReference type="ARBA" id="ARBA00022989"/>
    </source>
</evidence>
<evidence type="ECO:0000256" key="5">
    <source>
        <dbReference type="PROSITE-ProRule" id="PRU01193"/>
    </source>
</evidence>
<feature type="compositionally biased region" description="Polar residues" evidence="6">
    <location>
        <begin position="888"/>
        <end position="898"/>
    </location>
</feature>
<dbReference type="InterPro" id="IPR002550">
    <property type="entry name" value="CNNM"/>
</dbReference>
<feature type="transmembrane region" description="Helical" evidence="7">
    <location>
        <begin position="277"/>
        <end position="299"/>
    </location>
</feature>
<dbReference type="AlphaFoldDB" id="A0A7J6LAQ6"/>
<feature type="transmembrane region" description="Helical" evidence="7">
    <location>
        <begin position="334"/>
        <end position="353"/>
    </location>
</feature>
<feature type="region of interest" description="Disordered" evidence="6">
    <location>
        <begin position="864"/>
        <end position="898"/>
    </location>
</feature>
<dbReference type="InterPro" id="IPR045095">
    <property type="entry name" value="ACDP"/>
</dbReference>
<name>A0A7J6LAQ6_PEROL</name>
<dbReference type="EMBL" id="JABAHT010000418">
    <property type="protein sequence ID" value="KAF4656272.1"/>
    <property type="molecule type" value="Genomic_DNA"/>
</dbReference>
<sequence length="898" mass="99140">MRDRDTANLFKNLWLKLDQSGRELGRIARRVNLRSKRLISRMTVPSPNPTKTANSESRRRFRVLRSSCKEVDPGWKQLVGQSSFEAFELGGSGLIPGRRLKAVLEREAMINDERSMAIYQDSLRAAMRSKASLPRKPQAPTITVSGGYDRYGQPRKAFECRASDIWLSRRPEFIGKVAAGSVGMLPVLPLVGMLGQRPLYVMSCPSLIFMLDGSSPGIEVLRWVLIVLLVMCSAMFSGLTLGFLSLDKVGLEIVKAGANTKQAKYAKRIIPIRKDGNLLLCTLLLGNVAVNSLLSIILADITGGLLGFILSTAIILLFGEIFPQALCSRYSLKIGGIAVPVVRVCIVLLYPIAKPIALTLDCILGRDVGTIHSRSELLQLLAIHVEEKALDDETGKVMQGALKTLHEMKVSQIMTPVEDVFMLPIEAVLDYKTVTQIFQCGFSRIPVYRGTMNNIVGVLFTKDLILVDPDDATPLSAFLQIFARCMEVLEESQSVSSAFRRFRSGGSHMGLVRKVAPGDSGRSSKPSLKGSPVVGKYDSIGTNITQSTRAASLNGRDDPDIELVGVLTLEDIVEEIIQEEIIDETDVYVDVDNRVEVPGDRCVLNEQRLRLLNAQLLEEPLTADEIRALSLHLLHNQPALSEDLDQKSVEWLLENAEVRTYDNQHRSKVRLADTSAAIRTESMLPENDTLGQSSGGNSPRSFEEDDLWIYRRGVETDVCCIVLTGRLAVLAGHDKFRSEAGAFSVLAVEALLHDGYAPDFSARVGSEKVRCIKISRPVYDEAVEYKRTGVVSLSIPTLRQLTEKIGEGVSLRALSARSSRALARGSYAQQLRQQQRIILSQHFVQKRSSDRSLNAVSQLRRCSSADDVGRQGGNNVEAERRPWLPFRESSTGPSDVIE</sequence>
<evidence type="ECO:0000256" key="2">
    <source>
        <dbReference type="ARBA" id="ARBA00022692"/>
    </source>
</evidence>
<evidence type="ECO:0000313" key="12">
    <source>
        <dbReference type="Proteomes" id="UP000572268"/>
    </source>
</evidence>
<feature type="compositionally biased region" description="Polar residues" evidence="6">
    <location>
        <begin position="689"/>
        <end position="700"/>
    </location>
</feature>
<dbReference type="GO" id="GO:0016020">
    <property type="term" value="C:membrane"/>
    <property type="evidence" value="ECO:0007669"/>
    <property type="project" value="UniProtKB-SubCell"/>
</dbReference>
<dbReference type="CDD" id="cd04590">
    <property type="entry name" value="CBS_pair_CorC_HlyC_assoc"/>
    <property type="match status" value="1"/>
</dbReference>
<dbReference type="Proteomes" id="UP000572268">
    <property type="component" value="Unassembled WGS sequence"/>
</dbReference>
<dbReference type="PROSITE" id="PS51846">
    <property type="entry name" value="CNNM"/>
    <property type="match status" value="1"/>
</dbReference>
<organism evidence="9 11">
    <name type="scientific">Perkinsus olseni</name>
    <name type="common">Perkinsus atlanticus</name>
    <dbReference type="NCBI Taxonomy" id="32597"/>
    <lineage>
        <taxon>Eukaryota</taxon>
        <taxon>Sar</taxon>
        <taxon>Alveolata</taxon>
        <taxon>Perkinsozoa</taxon>
        <taxon>Perkinsea</taxon>
        <taxon>Perkinsida</taxon>
        <taxon>Perkinsidae</taxon>
        <taxon>Perkinsus</taxon>
    </lineage>
</organism>
<dbReference type="PANTHER" id="PTHR12064">
    <property type="entry name" value="METAL TRANSPORTER CNNM"/>
    <property type="match status" value="1"/>
</dbReference>
<evidence type="ECO:0000259" key="8">
    <source>
        <dbReference type="PROSITE" id="PS51846"/>
    </source>
</evidence>
<keyword evidence="3 5" id="KW-1133">Transmembrane helix</keyword>
<dbReference type="OrthoDB" id="5353557at2759"/>
<feature type="domain" description="CNNM transmembrane" evidence="8">
    <location>
        <begin position="215"/>
        <end position="394"/>
    </location>
</feature>
<evidence type="ECO:0000313" key="11">
    <source>
        <dbReference type="Proteomes" id="UP000570595"/>
    </source>
</evidence>
<dbReference type="Gene3D" id="3.10.580.10">
    <property type="entry name" value="CBS-domain"/>
    <property type="match status" value="2"/>
</dbReference>
<protein>
    <submittedName>
        <fullName evidence="9">Metal transporter cnnm2</fullName>
    </submittedName>
</protein>
<keyword evidence="4 5" id="KW-0472">Membrane</keyword>